<protein>
    <submittedName>
        <fullName evidence="1">Uncharacterized protein</fullName>
    </submittedName>
</protein>
<dbReference type="EMBL" id="BONE01000019">
    <property type="protein sequence ID" value="GIF73309.1"/>
    <property type="molecule type" value="Genomic_DNA"/>
</dbReference>
<name>A0ABQ4CPV2_9ACTN</name>
<sequence>MSQRPIIDAGPSLNFLSINRERLLIATIGKLSAPESVQAEVFRKAGQDDRFRPAAVSWKKLTPTYIEVLADDPTIELAQAVNRITSQRMDVRLKQSKDLGETMVIAHAVVAAEAGADVVVLIDDGRGAQDATREIQRLRRLRDGGAAVGSITLASTLTVLTKAVGMRHIRDRGEMREIYGRLRGLDDGLPPIEKTDLLTTPLWKQGR</sequence>
<dbReference type="Proteomes" id="UP000604117">
    <property type="component" value="Unassembled WGS sequence"/>
</dbReference>
<proteinExistence type="predicted"/>
<accession>A0ABQ4CPV2</accession>
<evidence type="ECO:0000313" key="1">
    <source>
        <dbReference type="EMBL" id="GIF73309.1"/>
    </source>
</evidence>
<reference evidence="1 2" key="1">
    <citation type="submission" date="2021-01" db="EMBL/GenBank/DDBJ databases">
        <title>Whole genome shotgun sequence of Asanoa siamensis NBRC 107932.</title>
        <authorList>
            <person name="Komaki H."/>
            <person name="Tamura T."/>
        </authorList>
    </citation>
    <scope>NUCLEOTIDE SEQUENCE [LARGE SCALE GENOMIC DNA]</scope>
    <source>
        <strain evidence="1 2">NBRC 107932</strain>
    </source>
</reference>
<evidence type="ECO:0000313" key="2">
    <source>
        <dbReference type="Proteomes" id="UP000604117"/>
    </source>
</evidence>
<gene>
    <name evidence="1" type="ORF">Asi02nite_28270</name>
</gene>
<keyword evidence="2" id="KW-1185">Reference proteome</keyword>
<dbReference type="RefSeq" id="WP_203713176.1">
    <property type="nucleotide sequence ID" value="NZ_BONE01000019.1"/>
</dbReference>
<comment type="caution">
    <text evidence="1">The sequence shown here is derived from an EMBL/GenBank/DDBJ whole genome shotgun (WGS) entry which is preliminary data.</text>
</comment>
<organism evidence="1 2">
    <name type="scientific">Asanoa siamensis</name>
    <dbReference type="NCBI Taxonomy" id="926357"/>
    <lineage>
        <taxon>Bacteria</taxon>
        <taxon>Bacillati</taxon>
        <taxon>Actinomycetota</taxon>
        <taxon>Actinomycetes</taxon>
        <taxon>Micromonosporales</taxon>
        <taxon>Micromonosporaceae</taxon>
        <taxon>Asanoa</taxon>
    </lineage>
</organism>